<feature type="transmembrane region" description="Helical" evidence="8">
    <location>
        <begin position="299"/>
        <end position="319"/>
    </location>
</feature>
<dbReference type="Pfam" id="PF13231">
    <property type="entry name" value="PMT_2"/>
    <property type="match status" value="1"/>
</dbReference>
<sequence length="495" mass="53390">MAVAWALSSSLLFPSPPWDNVEELFWARSFELGYYKHPPLPSWIMGVLVRIAGPQPWLTYAAGLACGAVALGIVWAWSREVAGPRRAALALVLGTLVTYHVQRAVVFNHNTVQLWSIAGYWWMLWRVLARPHARWREWAALGAFAGLALLTKYSAVVQLAVGFAFIAWEGLWREARVRRGVALAAAVAGLLVAPHLLWVLGHGGESAAYAVASVQPGAHAVLGRIALLKMVRLQVVRLAPMLAVMAWAWWARPRLAGSPVESAGPGTAFDRRFLSWAAFGPTVAVVVVAAVFGVRIVPAWLTTFFLPVALWAVLCWPGFEAEGWSPRRWRVLVGVVVAAHLAAALGQGLFDGAVGRRFGHASRTNLPADDVAVALQTLWTERTGGQPLRLLVGDTWFAGAVALKAGPQVDLLVDGEVRDSPWLAPGTLVRDGAMVLILDTPGFESQGVKLPALLASAQCSGRLRLPWTGGRAPRQVDLRWGIVLPAGVAAPACIR</sequence>
<gene>
    <name evidence="10" type="ORF">DI563_27915</name>
</gene>
<evidence type="ECO:0000259" key="9">
    <source>
        <dbReference type="Pfam" id="PF13231"/>
    </source>
</evidence>
<evidence type="ECO:0000313" key="11">
    <source>
        <dbReference type="Proteomes" id="UP000249135"/>
    </source>
</evidence>
<evidence type="ECO:0000256" key="2">
    <source>
        <dbReference type="ARBA" id="ARBA00022475"/>
    </source>
</evidence>
<dbReference type="Proteomes" id="UP000249135">
    <property type="component" value="Unassembled WGS sequence"/>
</dbReference>
<comment type="caution">
    <text evidence="10">The sequence shown here is derived from an EMBL/GenBank/DDBJ whole genome shotgun (WGS) entry which is preliminary data.</text>
</comment>
<evidence type="ECO:0000256" key="1">
    <source>
        <dbReference type="ARBA" id="ARBA00004651"/>
    </source>
</evidence>
<keyword evidence="2" id="KW-1003">Cell membrane</keyword>
<dbReference type="AlphaFoldDB" id="A0A2W5PC71"/>
<evidence type="ECO:0000256" key="3">
    <source>
        <dbReference type="ARBA" id="ARBA00022676"/>
    </source>
</evidence>
<keyword evidence="4" id="KW-0808">Transferase</keyword>
<evidence type="ECO:0000256" key="8">
    <source>
        <dbReference type="SAM" id="Phobius"/>
    </source>
</evidence>
<accession>A0A2W5PC71</accession>
<feature type="transmembrane region" description="Helical" evidence="8">
    <location>
        <begin position="57"/>
        <end position="76"/>
    </location>
</feature>
<evidence type="ECO:0000313" key="10">
    <source>
        <dbReference type="EMBL" id="PZQ63392.1"/>
    </source>
</evidence>
<dbReference type="GO" id="GO:0005886">
    <property type="term" value="C:plasma membrane"/>
    <property type="evidence" value="ECO:0007669"/>
    <property type="project" value="UniProtKB-SubCell"/>
</dbReference>
<reference evidence="10 11" key="1">
    <citation type="submission" date="2017-08" db="EMBL/GenBank/DDBJ databases">
        <title>Infants hospitalized years apart are colonized by the same room-sourced microbial strains.</title>
        <authorList>
            <person name="Brooks B."/>
            <person name="Olm M.R."/>
            <person name="Firek B.A."/>
            <person name="Baker R."/>
            <person name="Thomas B.C."/>
            <person name="Morowitz M.J."/>
            <person name="Banfield J.F."/>
        </authorList>
    </citation>
    <scope>NUCLEOTIDE SEQUENCE [LARGE SCALE GENOMIC DNA]</scope>
    <source>
        <strain evidence="10">S2_005_003_R2_41</strain>
    </source>
</reference>
<dbReference type="InterPro" id="IPR050297">
    <property type="entry name" value="LipidA_mod_glycosyltrf_83"/>
</dbReference>
<keyword evidence="3" id="KW-0328">Glycosyltransferase</keyword>
<evidence type="ECO:0000256" key="5">
    <source>
        <dbReference type="ARBA" id="ARBA00022692"/>
    </source>
</evidence>
<feature type="domain" description="Glycosyltransferase RgtA/B/C/D-like" evidence="9">
    <location>
        <begin position="36"/>
        <end position="198"/>
    </location>
</feature>
<dbReference type="GO" id="GO:0016763">
    <property type="term" value="F:pentosyltransferase activity"/>
    <property type="evidence" value="ECO:0007669"/>
    <property type="project" value="TreeGrafter"/>
</dbReference>
<organism evidence="10 11">
    <name type="scientific">Variovorax paradoxus</name>
    <dbReference type="NCBI Taxonomy" id="34073"/>
    <lineage>
        <taxon>Bacteria</taxon>
        <taxon>Pseudomonadati</taxon>
        <taxon>Pseudomonadota</taxon>
        <taxon>Betaproteobacteria</taxon>
        <taxon>Burkholderiales</taxon>
        <taxon>Comamonadaceae</taxon>
        <taxon>Variovorax</taxon>
    </lineage>
</organism>
<dbReference type="PANTHER" id="PTHR33908">
    <property type="entry name" value="MANNOSYLTRANSFERASE YKCB-RELATED"/>
    <property type="match status" value="1"/>
</dbReference>
<dbReference type="GO" id="GO:0009103">
    <property type="term" value="P:lipopolysaccharide biosynthetic process"/>
    <property type="evidence" value="ECO:0007669"/>
    <property type="project" value="UniProtKB-ARBA"/>
</dbReference>
<keyword evidence="5 8" id="KW-0812">Transmembrane</keyword>
<evidence type="ECO:0000256" key="4">
    <source>
        <dbReference type="ARBA" id="ARBA00022679"/>
    </source>
</evidence>
<dbReference type="EMBL" id="QFPP01000606">
    <property type="protein sequence ID" value="PZQ63392.1"/>
    <property type="molecule type" value="Genomic_DNA"/>
</dbReference>
<feature type="transmembrane region" description="Helical" evidence="8">
    <location>
        <begin position="273"/>
        <end position="292"/>
    </location>
</feature>
<keyword evidence="7 8" id="KW-0472">Membrane</keyword>
<evidence type="ECO:0000256" key="7">
    <source>
        <dbReference type="ARBA" id="ARBA00023136"/>
    </source>
</evidence>
<keyword evidence="6 8" id="KW-1133">Transmembrane helix</keyword>
<comment type="subcellular location">
    <subcellularLocation>
        <location evidence="1">Cell membrane</location>
        <topology evidence="1">Multi-pass membrane protein</topology>
    </subcellularLocation>
</comment>
<feature type="transmembrane region" description="Helical" evidence="8">
    <location>
        <begin position="141"/>
        <end position="168"/>
    </location>
</feature>
<feature type="transmembrane region" description="Helical" evidence="8">
    <location>
        <begin position="331"/>
        <end position="350"/>
    </location>
</feature>
<dbReference type="PANTHER" id="PTHR33908:SF9">
    <property type="entry name" value="BLL5595 PROTEIN"/>
    <property type="match status" value="1"/>
</dbReference>
<name>A0A2W5PC71_VARPD</name>
<feature type="transmembrane region" description="Helical" evidence="8">
    <location>
        <begin position="112"/>
        <end position="129"/>
    </location>
</feature>
<feature type="transmembrane region" description="Helical" evidence="8">
    <location>
        <begin position="180"/>
        <end position="200"/>
    </location>
</feature>
<evidence type="ECO:0000256" key="6">
    <source>
        <dbReference type="ARBA" id="ARBA00022989"/>
    </source>
</evidence>
<proteinExistence type="predicted"/>
<dbReference type="InterPro" id="IPR038731">
    <property type="entry name" value="RgtA/B/C-like"/>
</dbReference>
<protein>
    <recommendedName>
        <fullName evidence="9">Glycosyltransferase RgtA/B/C/D-like domain-containing protein</fullName>
    </recommendedName>
</protein>